<evidence type="ECO:0000313" key="5">
    <source>
        <dbReference type="RefSeq" id="XP_019091149.1"/>
    </source>
</evidence>
<dbReference type="GO" id="GO:0016301">
    <property type="term" value="F:kinase activity"/>
    <property type="evidence" value="ECO:0007669"/>
    <property type="project" value="UniProtKB-KW"/>
</dbReference>
<keyword evidence="2" id="KW-0519">Myristate</keyword>
<keyword evidence="4" id="KW-1185">Reference proteome</keyword>
<sequence length="199" mass="22444">MQAEARAIGKLRHVRLVNLIGYCCDGDERLLVSEYMPNDTLNKHLFHWEKQTMEWAMRLRVALYVAEGLEYCRQSGHKLYHDFNTCRVLFDENGSPRLSCYGWMKNSKDGKNFSTNLAYTPPEYLISGTLIPESVVFSFGTFLLDLLSGKHIPPSHVSDTGGNETERREGAREISIGGLVTPILVACDAPLKGVVHEPR</sequence>
<dbReference type="SUPFAM" id="SSF56112">
    <property type="entry name" value="Protein kinase-like (PK-like)"/>
    <property type="match status" value="1"/>
</dbReference>
<feature type="domain" description="Protein kinase" evidence="3">
    <location>
        <begin position="1"/>
        <end position="199"/>
    </location>
</feature>
<keyword evidence="2" id="KW-0808">Transferase</keyword>
<comment type="similarity">
    <text evidence="1 2">Belongs to the protein kinase superfamily. Ser/Thr protein kinase family.</text>
</comment>
<dbReference type="GeneID" id="104744040"/>
<dbReference type="PROSITE" id="PS50011">
    <property type="entry name" value="PROTEIN_KINASE_DOM"/>
    <property type="match status" value="1"/>
</dbReference>
<dbReference type="InterPro" id="IPR011009">
    <property type="entry name" value="Kinase-like_dom_sf"/>
</dbReference>
<comment type="subcellular location">
    <subcellularLocation>
        <location evidence="2">Cell membrane</location>
        <topology evidence="2">Lipid-anchor</topology>
    </subcellularLocation>
</comment>
<comment type="function">
    <text evidence="2">Serine/threonine kinase that acts as positive regulator of brassinosteroid (BR) signaling downstream of the receptor kinase BRI1.</text>
</comment>
<evidence type="ECO:0000256" key="2">
    <source>
        <dbReference type="RuleBase" id="RU369005"/>
    </source>
</evidence>
<keyword evidence="2" id="KW-0449">Lipoprotein</keyword>
<dbReference type="PANTHER" id="PTHR45863">
    <property type="entry name" value="SERINE/THREONINE-PROTEIN KINASE BSK5"/>
    <property type="match status" value="1"/>
</dbReference>
<proteinExistence type="inferred from homology"/>
<comment type="catalytic activity">
    <reaction evidence="2">
        <text>L-seryl-[protein] + ATP = O-phospho-L-seryl-[protein] + ADP + H(+)</text>
        <dbReference type="Rhea" id="RHEA:17989"/>
        <dbReference type="Rhea" id="RHEA-COMP:9863"/>
        <dbReference type="Rhea" id="RHEA-COMP:11604"/>
        <dbReference type="ChEBI" id="CHEBI:15378"/>
        <dbReference type="ChEBI" id="CHEBI:29999"/>
        <dbReference type="ChEBI" id="CHEBI:30616"/>
        <dbReference type="ChEBI" id="CHEBI:83421"/>
        <dbReference type="ChEBI" id="CHEBI:456216"/>
        <dbReference type="EC" id="2.7.11.1"/>
    </reaction>
</comment>
<evidence type="ECO:0000256" key="1">
    <source>
        <dbReference type="ARBA" id="ARBA00008684"/>
    </source>
</evidence>
<dbReference type="InterPro" id="IPR001245">
    <property type="entry name" value="Ser-Thr/Tyr_kinase_cat_dom"/>
</dbReference>
<dbReference type="Gene3D" id="1.10.510.10">
    <property type="entry name" value="Transferase(Phosphotransferase) domain 1"/>
    <property type="match status" value="1"/>
</dbReference>
<evidence type="ECO:0000259" key="3">
    <source>
        <dbReference type="PROSITE" id="PS50011"/>
    </source>
</evidence>
<dbReference type="InterPro" id="IPR045845">
    <property type="entry name" value="BSK"/>
</dbReference>
<dbReference type="EC" id="2.7.11.1" evidence="2"/>
<protein>
    <recommendedName>
        <fullName evidence="2">Serine/threonine-protein kinase BSK</fullName>
        <ecNumber evidence="2">2.7.11.1</ecNumber>
    </recommendedName>
    <alternativeName>
        <fullName evidence="2">Brassinosteroid-signaling kinase</fullName>
    </alternativeName>
</protein>
<keyword evidence="2" id="KW-1003">Cell membrane</keyword>
<dbReference type="Proteomes" id="UP000694864">
    <property type="component" value="Chromosome 14"/>
</dbReference>
<organism evidence="4 5">
    <name type="scientific">Camelina sativa</name>
    <name type="common">False flax</name>
    <name type="synonym">Myagrum sativum</name>
    <dbReference type="NCBI Taxonomy" id="90675"/>
    <lineage>
        <taxon>Eukaryota</taxon>
        <taxon>Viridiplantae</taxon>
        <taxon>Streptophyta</taxon>
        <taxon>Embryophyta</taxon>
        <taxon>Tracheophyta</taxon>
        <taxon>Spermatophyta</taxon>
        <taxon>Magnoliopsida</taxon>
        <taxon>eudicotyledons</taxon>
        <taxon>Gunneridae</taxon>
        <taxon>Pentapetalae</taxon>
        <taxon>rosids</taxon>
        <taxon>malvids</taxon>
        <taxon>Brassicales</taxon>
        <taxon>Brassicaceae</taxon>
        <taxon>Camelineae</taxon>
        <taxon>Camelina</taxon>
    </lineage>
</organism>
<evidence type="ECO:0000313" key="4">
    <source>
        <dbReference type="Proteomes" id="UP000694864"/>
    </source>
</evidence>
<reference evidence="5" key="2">
    <citation type="submission" date="2025-08" db="UniProtKB">
        <authorList>
            <consortium name="RefSeq"/>
        </authorList>
    </citation>
    <scope>IDENTIFICATION</scope>
    <source>
        <tissue evidence="5">Leaf</tissue>
    </source>
</reference>
<gene>
    <name evidence="5" type="primary">LOC104744040</name>
</gene>
<accession>A0ABM1QWL1</accession>
<keyword evidence="2" id="KW-0067">ATP-binding</keyword>
<dbReference type="Gene3D" id="3.30.200.20">
    <property type="entry name" value="Phosphorylase Kinase, domain 1"/>
    <property type="match status" value="1"/>
</dbReference>
<dbReference type="RefSeq" id="XP_019091149.1">
    <property type="nucleotide sequence ID" value="XM_019235604.1"/>
</dbReference>
<dbReference type="Pfam" id="PF07714">
    <property type="entry name" value="PK_Tyr_Ser-Thr"/>
    <property type="match status" value="1"/>
</dbReference>
<keyword evidence="2" id="KW-0547">Nucleotide-binding</keyword>
<dbReference type="InterPro" id="IPR000719">
    <property type="entry name" value="Prot_kinase_dom"/>
</dbReference>
<keyword evidence="2" id="KW-0472">Membrane</keyword>
<reference evidence="4" key="1">
    <citation type="journal article" date="2014" name="Nat. Commun.">
        <title>The emerging biofuel crop Camelina sativa retains a highly undifferentiated hexaploid genome structure.</title>
        <authorList>
            <person name="Kagale S."/>
            <person name="Koh C."/>
            <person name="Nixon J."/>
            <person name="Bollina V."/>
            <person name="Clarke W.E."/>
            <person name="Tuteja R."/>
            <person name="Spillane C."/>
            <person name="Robinson S.J."/>
            <person name="Links M.G."/>
            <person name="Clarke C."/>
            <person name="Higgins E.E."/>
            <person name="Huebert T."/>
            <person name="Sharpe A.G."/>
            <person name="Parkin I.A."/>
        </authorList>
    </citation>
    <scope>NUCLEOTIDE SEQUENCE [LARGE SCALE GENOMIC DNA]</scope>
    <source>
        <strain evidence="4">cv. DH55</strain>
    </source>
</reference>
<keyword evidence="2 5" id="KW-0418">Kinase</keyword>
<name>A0ABM1QWL1_CAMSA</name>
<keyword evidence="2" id="KW-0723">Serine/threonine-protein kinase</keyword>
<comment type="subunit">
    <text evidence="2">Interacts with BRI1.</text>
</comment>
<comment type="catalytic activity">
    <reaction evidence="2">
        <text>L-threonyl-[protein] + ATP = O-phospho-L-threonyl-[protein] + ADP + H(+)</text>
        <dbReference type="Rhea" id="RHEA:46608"/>
        <dbReference type="Rhea" id="RHEA-COMP:11060"/>
        <dbReference type="Rhea" id="RHEA-COMP:11605"/>
        <dbReference type="ChEBI" id="CHEBI:15378"/>
        <dbReference type="ChEBI" id="CHEBI:30013"/>
        <dbReference type="ChEBI" id="CHEBI:30616"/>
        <dbReference type="ChEBI" id="CHEBI:61977"/>
        <dbReference type="ChEBI" id="CHEBI:456216"/>
        <dbReference type="EC" id="2.7.11.1"/>
    </reaction>
</comment>
<dbReference type="PANTHER" id="PTHR45863:SF14">
    <property type="entry name" value="SERINE_THREONINE-PROTEIN KINASE BSK11"/>
    <property type="match status" value="1"/>
</dbReference>
<keyword evidence="2" id="KW-1070">Brassinosteroid signaling pathway</keyword>